<dbReference type="STRING" id="288705.RSal33209_1568"/>
<dbReference type="AlphaFoldDB" id="A9WQZ8"/>
<dbReference type="RefSeq" id="WP_012244981.1">
    <property type="nucleotide sequence ID" value="NC_010168.1"/>
</dbReference>
<gene>
    <name evidence="1" type="ordered locus">RSal33209_1568</name>
</gene>
<evidence type="ECO:0000313" key="1">
    <source>
        <dbReference type="EMBL" id="ABY23304.1"/>
    </source>
</evidence>
<dbReference type="HOGENOM" id="CLU_2828195_0_0_11"/>
<dbReference type="Gene3D" id="3.90.1150.200">
    <property type="match status" value="1"/>
</dbReference>
<protein>
    <recommendedName>
        <fullName evidence="3">DUF1801 domain-containing protein</fullName>
    </recommendedName>
</protein>
<dbReference type="KEGG" id="rsa:RSal33209_1568"/>
<dbReference type="Proteomes" id="UP000002007">
    <property type="component" value="Chromosome"/>
</dbReference>
<organism evidence="1 2">
    <name type="scientific">Renibacterium salmoninarum (strain ATCC 33209 / DSM 20767 / JCM 11484 / NBRC 15589 / NCIMB 2235)</name>
    <dbReference type="NCBI Taxonomy" id="288705"/>
    <lineage>
        <taxon>Bacteria</taxon>
        <taxon>Bacillati</taxon>
        <taxon>Actinomycetota</taxon>
        <taxon>Actinomycetes</taxon>
        <taxon>Micrococcales</taxon>
        <taxon>Micrococcaceae</taxon>
        <taxon>Renibacterium</taxon>
    </lineage>
</organism>
<accession>A9WQZ8</accession>
<dbReference type="eggNOG" id="COG5646">
    <property type="taxonomic scope" value="Bacteria"/>
</dbReference>
<name>A9WQZ8_RENSM</name>
<dbReference type="SUPFAM" id="SSF159888">
    <property type="entry name" value="YdhG-like"/>
    <property type="match status" value="1"/>
</dbReference>
<proteinExistence type="predicted"/>
<evidence type="ECO:0008006" key="3">
    <source>
        <dbReference type="Google" id="ProtNLM"/>
    </source>
</evidence>
<keyword evidence="2" id="KW-1185">Reference proteome</keyword>
<evidence type="ECO:0000313" key="2">
    <source>
        <dbReference type="Proteomes" id="UP000002007"/>
    </source>
</evidence>
<reference evidence="2" key="1">
    <citation type="journal article" date="2008" name="J. Bacteriol.">
        <title>Genome sequence of the fish pathogen Renibacterium salmoninarum suggests reductive evolution away from an environmental Arthrobacter ancestor.</title>
        <authorList>
            <person name="Wiens G.D."/>
            <person name="Rockey D.D."/>
            <person name="Wu Z."/>
            <person name="Chang J."/>
            <person name="Levy R."/>
            <person name="Crane S."/>
            <person name="Chen D.S."/>
            <person name="Capri G.R."/>
            <person name="Burnett J.R."/>
            <person name="Sudheesh P.S."/>
            <person name="Schipma M.J."/>
            <person name="Burd H."/>
            <person name="Bhattacharyya A."/>
            <person name="Rhodes L.D."/>
            <person name="Kaul R."/>
            <person name="Strom M.S."/>
        </authorList>
    </citation>
    <scope>NUCLEOTIDE SEQUENCE [LARGE SCALE GENOMIC DNA]</scope>
    <source>
        <strain evidence="2">ATCC 33209 / DSM 20767 / JCM 11484 / NBRC 15589 / NCIMB 2235</strain>
    </source>
</reference>
<sequence length="66" mass="7286">MTTIDTYLQDLPADQQAVAASLAGLLSSNLPDATGQLWHGHPVWLRGKEPIAGFQAFPKYVTLMFW</sequence>
<dbReference type="EMBL" id="CP000910">
    <property type="protein sequence ID" value="ABY23304.1"/>
    <property type="molecule type" value="Genomic_DNA"/>
</dbReference>